<keyword evidence="4" id="KW-1185">Reference proteome</keyword>
<accession>A0A392N7U8</accession>
<dbReference type="Proteomes" id="UP000265520">
    <property type="component" value="Unassembled WGS sequence"/>
</dbReference>
<dbReference type="InterPro" id="IPR002156">
    <property type="entry name" value="RNaseH_domain"/>
</dbReference>
<dbReference type="InterPro" id="IPR026960">
    <property type="entry name" value="RVT-Znf"/>
</dbReference>
<proteinExistence type="predicted"/>
<feature type="domain" description="RNase H type-1" evidence="1">
    <location>
        <begin position="152"/>
        <end position="231"/>
    </location>
</feature>
<dbReference type="AlphaFoldDB" id="A0A392N7U8"/>
<feature type="non-terminal residue" evidence="3">
    <location>
        <position position="1"/>
    </location>
</feature>
<protein>
    <submittedName>
        <fullName evidence="3">Cytochrome P450</fullName>
    </submittedName>
</protein>
<dbReference type="EMBL" id="LXQA010030798">
    <property type="protein sequence ID" value="MCH95831.1"/>
    <property type="molecule type" value="Genomic_DNA"/>
</dbReference>
<dbReference type="Pfam" id="PF13456">
    <property type="entry name" value="RVT_3"/>
    <property type="match status" value="1"/>
</dbReference>
<dbReference type="InterPro" id="IPR012337">
    <property type="entry name" value="RNaseH-like_sf"/>
</dbReference>
<dbReference type="Gene3D" id="3.30.420.10">
    <property type="entry name" value="Ribonuclease H-like superfamily/Ribonuclease H"/>
    <property type="match status" value="1"/>
</dbReference>
<dbReference type="InterPro" id="IPR036397">
    <property type="entry name" value="RNaseH_sf"/>
</dbReference>
<organism evidence="3 4">
    <name type="scientific">Trifolium medium</name>
    <dbReference type="NCBI Taxonomy" id="97028"/>
    <lineage>
        <taxon>Eukaryota</taxon>
        <taxon>Viridiplantae</taxon>
        <taxon>Streptophyta</taxon>
        <taxon>Embryophyta</taxon>
        <taxon>Tracheophyta</taxon>
        <taxon>Spermatophyta</taxon>
        <taxon>Magnoliopsida</taxon>
        <taxon>eudicotyledons</taxon>
        <taxon>Gunneridae</taxon>
        <taxon>Pentapetalae</taxon>
        <taxon>rosids</taxon>
        <taxon>fabids</taxon>
        <taxon>Fabales</taxon>
        <taxon>Fabaceae</taxon>
        <taxon>Papilionoideae</taxon>
        <taxon>50 kb inversion clade</taxon>
        <taxon>NPAAA clade</taxon>
        <taxon>Hologalegina</taxon>
        <taxon>IRL clade</taxon>
        <taxon>Trifolieae</taxon>
        <taxon>Trifolium</taxon>
    </lineage>
</organism>
<evidence type="ECO:0000313" key="4">
    <source>
        <dbReference type="Proteomes" id="UP000265520"/>
    </source>
</evidence>
<dbReference type="InterPro" id="IPR044730">
    <property type="entry name" value="RNase_H-like_dom_plant"/>
</dbReference>
<name>A0A392N7U8_9FABA</name>
<dbReference type="PANTHER" id="PTHR47074:SF11">
    <property type="entry name" value="REVERSE TRANSCRIPTASE-LIKE PROTEIN"/>
    <property type="match status" value="1"/>
</dbReference>
<feature type="domain" description="Reverse transcriptase zinc-binding" evidence="2">
    <location>
        <begin position="8"/>
        <end position="44"/>
    </location>
</feature>
<evidence type="ECO:0000259" key="2">
    <source>
        <dbReference type="Pfam" id="PF13966"/>
    </source>
</evidence>
<dbReference type="GO" id="GO:0004523">
    <property type="term" value="F:RNA-DNA hybrid ribonuclease activity"/>
    <property type="evidence" value="ECO:0007669"/>
    <property type="project" value="InterPro"/>
</dbReference>
<dbReference type="InterPro" id="IPR052929">
    <property type="entry name" value="RNase_H-like_EbsB-rel"/>
</dbReference>
<sequence length="246" mass="28525">AATRTDMGDWNWLWKAQAPPKAKHLIWRICRECLPTRIRLKERRAWNTIGLDTAISQILQQATTTADGIRKLCSNTDIQSAGQAIMLIWVLWNNRNNWVWNNNKESGQQLGYKALYLWNEWNEVQTTRHSARERRQQVLNWQKPQQHWLKCNVDAGFHAEAGKTSAGWCVRDNMGRFVIAGSSWINGRYTITEGEAIAMYEAMKELQQRGYTNVVFETDSQVVENSIRNMHSVREATSEYGCPYTC</sequence>
<reference evidence="3 4" key="1">
    <citation type="journal article" date="2018" name="Front. Plant Sci.">
        <title>Red Clover (Trifolium pratense) and Zigzag Clover (T. medium) - A Picture of Genomic Similarities and Differences.</title>
        <authorList>
            <person name="Dluhosova J."/>
            <person name="Istvanek J."/>
            <person name="Nedelnik J."/>
            <person name="Repkova J."/>
        </authorList>
    </citation>
    <scope>NUCLEOTIDE SEQUENCE [LARGE SCALE GENOMIC DNA]</scope>
    <source>
        <strain evidence="4">cv. 10/8</strain>
        <tissue evidence="3">Leaf</tissue>
    </source>
</reference>
<comment type="caution">
    <text evidence="3">The sequence shown here is derived from an EMBL/GenBank/DDBJ whole genome shotgun (WGS) entry which is preliminary data.</text>
</comment>
<dbReference type="SUPFAM" id="SSF53098">
    <property type="entry name" value="Ribonuclease H-like"/>
    <property type="match status" value="1"/>
</dbReference>
<dbReference type="PANTHER" id="PTHR47074">
    <property type="entry name" value="BNAC02G40300D PROTEIN"/>
    <property type="match status" value="1"/>
</dbReference>
<evidence type="ECO:0000313" key="3">
    <source>
        <dbReference type="EMBL" id="MCH95831.1"/>
    </source>
</evidence>
<dbReference type="GO" id="GO:0003676">
    <property type="term" value="F:nucleic acid binding"/>
    <property type="evidence" value="ECO:0007669"/>
    <property type="project" value="InterPro"/>
</dbReference>
<evidence type="ECO:0000259" key="1">
    <source>
        <dbReference type="Pfam" id="PF13456"/>
    </source>
</evidence>
<dbReference type="Pfam" id="PF13966">
    <property type="entry name" value="zf-RVT"/>
    <property type="match status" value="1"/>
</dbReference>
<dbReference type="CDD" id="cd06222">
    <property type="entry name" value="RNase_H_like"/>
    <property type="match status" value="1"/>
</dbReference>